<evidence type="ECO:0000313" key="14">
    <source>
        <dbReference type="Proteomes" id="UP000268321"/>
    </source>
</evidence>
<dbReference type="AlphaFoldDB" id="A0A4V1J376"/>
<evidence type="ECO:0000259" key="12">
    <source>
        <dbReference type="Pfam" id="PF22916"/>
    </source>
</evidence>
<comment type="function">
    <text evidence="1 9">DEAD-box RNA helicase-like protein required for pre-18S rRNA processing, specifically at sites A0, A1, and A2.</text>
</comment>
<keyword evidence="8 9" id="KW-0687">Ribonucleoprotein</keyword>
<comment type="subcellular location">
    <subcellularLocation>
        <location evidence="2 9">Nucleus</location>
        <location evidence="2 9">Nucleolus</location>
    </subcellularLocation>
</comment>
<feature type="domain" description="UTP25 NTP hydrolase-like" evidence="12">
    <location>
        <begin position="259"/>
        <end position="524"/>
    </location>
</feature>
<evidence type="ECO:0000256" key="2">
    <source>
        <dbReference type="ARBA" id="ARBA00004604"/>
    </source>
</evidence>
<evidence type="ECO:0000256" key="5">
    <source>
        <dbReference type="ARBA" id="ARBA00022517"/>
    </source>
</evidence>
<keyword evidence="6 9" id="KW-0698">rRNA processing</keyword>
<dbReference type="OrthoDB" id="10264378at2759"/>
<sequence>MPKRELSDASRPRSGAKKHRNGHGRQTMRTVTRTSRRDDPTEQAEESDSHLEPEEEQTETPNKINDIKAYNALLTLLESDHPQKPAPKAKKPPSTSQITALETKDSTKEESDDENQAHDLDEPHELADKEEEEGADFVAGLNVEEPSDEESELEFDALDDHANFNELEDAFQAHFNGVSEEYANNKSKLLETGKWETVAKTSISHGSYIATAQVPPGAKSSSVGENTTLKQRVRSSFVSTYSESLNELELELLHNMLQYQDVNFPYKNFKNNFYKKLYILHVLNHVFKTRDRVMKNNEKIKKYNDAMKNGTLKKGAQEPELRDQGFTRPKVLILLPTRNSAYETIEQIIKMSGAEQQENHKKFKSQFFDESAPPQTKPDDFRHIFKGNTNDFFSLGLKFTRKAVKLYSSFYNSDILVASPIGLSMILEDSKQSKSQYDFLSSIEVLVIDHGNQIEMQNWDHMGTVLKYLNKIPKEFHGADFSRIRMWSVNDQARLMRQSLVFSEYLTPKINSIISRSQNIGGKVRYRPVFTAKTCIMNSVGLKIKQIFQRFESPDPRSNPEARFKFFINSVLPSTIKQSSYENGLLVYIPSYFDYVRVKAHMKQHTKINFASIDEYSSKSKILKARYTFNAGKVQLLLYTERLHYYSRFDLYGVKNVLIYEAPSNPLSYKELLRYVGKSVFKEQADLDLSFVKTIYSKWDSLSLERIVGNERAPMLCNSVNELYEFR</sequence>
<comment type="subunit">
    <text evidence="9">Component of the ribosomal small subunit (SSU) processome composed of at least 40 protein subunits and snoRNA U3.</text>
</comment>
<keyword evidence="14" id="KW-1185">Reference proteome</keyword>
<dbReference type="Gene3D" id="3.40.50.300">
    <property type="entry name" value="P-loop containing nucleotide triphosphate hydrolases"/>
    <property type="match status" value="1"/>
</dbReference>
<dbReference type="GO" id="GO:0034511">
    <property type="term" value="F:U3 snoRNA binding"/>
    <property type="evidence" value="ECO:0007669"/>
    <property type="project" value="InterPro"/>
</dbReference>
<dbReference type="GO" id="GO:0000462">
    <property type="term" value="P:maturation of SSU-rRNA from tricistronic rRNA transcript (SSU-rRNA, 5.8S rRNA, LSU-rRNA)"/>
    <property type="evidence" value="ECO:0007669"/>
    <property type="project" value="TreeGrafter"/>
</dbReference>
<dbReference type="GO" id="GO:0019843">
    <property type="term" value="F:rRNA binding"/>
    <property type="evidence" value="ECO:0007669"/>
    <property type="project" value="TreeGrafter"/>
</dbReference>
<evidence type="ECO:0000256" key="9">
    <source>
        <dbReference type="RuleBase" id="RU365070"/>
    </source>
</evidence>
<feature type="compositionally biased region" description="Basic and acidic residues" evidence="10">
    <location>
        <begin position="1"/>
        <end position="11"/>
    </location>
</feature>
<accession>A0A4V1J376</accession>
<dbReference type="InterPro" id="IPR053939">
    <property type="entry name" value="UTP25_C"/>
</dbReference>
<evidence type="ECO:0000256" key="3">
    <source>
        <dbReference type="ARBA" id="ARBA00009223"/>
    </source>
</evidence>
<dbReference type="EMBL" id="ML004447">
    <property type="protein sequence ID" value="RKP31089.1"/>
    <property type="molecule type" value="Genomic_DNA"/>
</dbReference>
<reference evidence="14" key="1">
    <citation type="journal article" date="2018" name="Nat. Microbiol.">
        <title>Leveraging single-cell genomics to expand the fungal tree of life.</title>
        <authorList>
            <person name="Ahrendt S.R."/>
            <person name="Quandt C.A."/>
            <person name="Ciobanu D."/>
            <person name="Clum A."/>
            <person name="Salamov A."/>
            <person name="Andreopoulos B."/>
            <person name="Cheng J.F."/>
            <person name="Woyke T."/>
            <person name="Pelin A."/>
            <person name="Henrissat B."/>
            <person name="Reynolds N.K."/>
            <person name="Benny G.L."/>
            <person name="Smith M.E."/>
            <person name="James T.Y."/>
            <person name="Grigoriev I.V."/>
        </authorList>
    </citation>
    <scope>NUCLEOTIDE SEQUENCE [LARGE SCALE GENOMIC DNA]</scope>
    <source>
        <strain evidence="14">Baker2002</strain>
    </source>
</reference>
<feature type="region of interest" description="Disordered" evidence="10">
    <location>
        <begin position="1"/>
        <end position="133"/>
    </location>
</feature>
<comment type="similarity">
    <text evidence="3 9">Belongs to the UTP25 family.</text>
</comment>
<dbReference type="GO" id="GO:0032040">
    <property type="term" value="C:small-subunit processome"/>
    <property type="evidence" value="ECO:0007669"/>
    <property type="project" value="TreeGrafter"/>
</dbReference>
<dbReference type="Pfam" id="PF22916">
    <property type="entry name" value="UTP25_NTPase-like"/>
    <property type="match status" value="1"/>
</dbReference>
<dbReference type="InterPro" id="IPR053940">
    <property type="entry name" value="UTP25_NTPase-like"/>
</dbReference>
<dbReference type="Pfam" id="PF06862">
    <property type="entry name" value="Utp25_C"/>
    <property type="match status" value="1"/>
</dbReference>
<evidence type="ECO:0000256" key="4">
    <source>
        <dbReference type="ARBA" id="ARBA00015422"/>
    </source>
</evidence>
<keyword evidence="5 9" id="KW-0690">Ribosome biogenesis</keyword>
<proteinExistence type="inferred from homology"/>
<dbReference type="PANTHER" id="PTHR12933">
    <property type="entry name" value="ORF PROTEIN-RELATED"/>
    <property type="match status" value="1"/>
</dbReference>
<organism evidence="13 14">
    <name type="scientific">Metschnikowia bicuspidata</name>
    <dbReference type="NCBI Taxonomy" id="27322"/>
    <lineage>
        <taxon>Eukaryota</taxon>
        <taxon>Fungi</taxon>
        <taxon>Dikarya</taxon>
        <taxon>Ascomycota</taxon>
        <taxon>Saccharomycotina</taxon>
        <taxon>Pichiomycetes</taxon>
        <taxon>Metschnikowiaceae</taxon>
        <taxon>Metschnikowia</taxon>
    </lineage>
</organism>
<evidence type="ECO:0000256" key="1">
    <source>
        <dbReference type="ARBA" id="ARBA00002883"/>
    </source>
</evidence>
<name>A0A4V1J376_9ASCO</name>
<dbReference type="InterPro" id="IPR027417">
    <property type="entry name" value="P-loop_NTPase"/>
</dbReference>
<evidence type="ECO:0000256" key="8">
    <source>
        <dbReference type="ARBA" id="ARBA00023274"/>
    </source>
</evidence>
<feature type="compositionally biased region" description="Basic and acidic residues" evidence="10">
    <location>
        <begin position="102"/>
        <end position="127"/>
    </location>
</feature>
<evidence type="ECO:0000259" key="11">
    <source>
        <dbReference type="Pfam" id="PF06862"/>
    </source>
</evidence>
<feature type="domain" description="UTP25 C-terminal" evidence="11">
    <location>
        <begin position="537"/>
        <end position="726"/>
    </location>
</feature>
<feature type="compositionally biased region" description="Basic residues" evidence="10">
    <location>
        <begin position="14"/>
        <end position="23"/>
    </location>
</feature>
<evidence type="ECO:0000256" key="10">
    <source>
        <dbReference type="SAM" id="MobiDB-lite"/>
    </source>
</evidence>
<gene>
    <name evidence="13" type="ORF">METBISCDRAFT_30480</name>
</gene>
<evidence type="ECO:0000256" key="6">
    <source>
        <dbReference type="ARBA" id="ARBA00022552"/>
    </source>
</evidence>
<protein>
    <recommendedName>
        <fullName evidence="4 9">U3 small nucleolar RNA-associated protein 25</fullName>
        <shortName evidence="9">U3 snoRNA-associated protein 25</shortName>
    </recommendedName>
</protein>
<evidence type="ECO:0000313" key="13">
    <source>
        <dbReference type="EMBL" id="RKP31089.1"/>
    </source>
</evidence>
<keyword evidence="7 9" id="KW-0539">Nucleus</keyword>
<dbReference type="InterPro" id="IPR010678">
    <property type="entry name" value="UTP25"/>
</dbReference>
<dbReference type="PANTHER" id="PTHR12933:SF0">
    <property type="entry name" value="U3 SMALL NUCLEOLAR RNA-ASSOCIATED PROTEIN 25 HOMOLOG"/>
    <property type="match status" value="1"/>
</dbReference>
<evidence type="ECO:0000256" key="7">
    <source>
        <dbReference type="ARBA" id="ARBA00023242"/>
    </source>
</evidence>
<dbReference type="Proteomes" id="UP000268321">
    <property type="component" value="Unassembled WGS sequence"/>
</dbReference>